<dbReference type="PROSITE" id="PS51257">
    <property type="entry name" value="PROKAR_LIPOPROTEIN"/>
    <property type="match status" value="1"/>
</dbReference>
<dbReference type="InterPro" id="IPR009003">
    <property type="entry name" value="Peptidase_S1_PA"/>
</dbReference>
<accession>A0A1F6P1S6</accession>
<feature type="chain" id="PRO_5009525914" description="Serine protease" evidence="1">
    <location>
        <begin position="25"/>
        <end position="298"/>
    </location>
</feature>
<evidence type="ECO:0000256" key="1">
    <source>
        <dbReference type="SAM" id="SignalP"/>
    </source>
</evidence>
<dbReference type="Proteomes" id="UP000178895">
    <property type="component" value="Unassembled WGS sequence"/>
</dbReference>
<name>A0A1F6P1S6_9BACT</name>
<dbReference type="EMBL" id="MFQY01000012">
    <property type="protein sequence ID" value="OGH90119.1"/>
    <property type="molecule type" value="Genomic_DNA"/>
</dbReference>
<evidence type="ECO:0000313" key="2">
    <source>
        <dbReference type="EMBL" id="OGH90119.1"/>
    </source>
</evidence>
<evidence type="ECO:0008006" key="4">
    <source>
        <dbReference type="Google" id="ProtNLM"/>
    </source>
</evidence>
<dbReference type="AlphaFoldDB" id="A0A1F6P1S6"/>
<evidence type="ECO:0000313" key="3">
    <source>
        <dbReference type="Proteomes" id="UP000178895"/>
    </source>
</evidence>
<reference evidence="2 3" key="1">
    <citation type="journal article" date="2016" name="Nat. Commun.">
        <title>Thousands of microbial genomes shed light on interconnected biogeochemical processes in an aquifer system.</title>
        <authorList>
            <person name="Anantharaman K."/>
            <person name="Brown C.T."/>
            <person name="Hug L.A."/>
            <person name="Sharon I."/>
            <person name="Castelle C.J."/>
            <person name="Probst A.J."/>
            <person name="Thomas B.C."/>
            <person name="Singh A."/>
            <person name="Wilkins M.J."/>
            <person name="Karaoz U."/>
            <person name="Brodie E.L."/>
            <person name="Williams K.H."/>
            <person name="Hubbard S.S."/>
            <person name="Banfield J.F."/>
        </authorList>
    </citation>
    <scope>NUCLEOTIDE SEQUENCE [LARGE SCALE GENOMIC DNA]</scope>
</reference>
<sequence length="298" mass="32639">MNTFTNKLFAFSLFATLCACVPFAKKESAFVKQHTADKAMNAVARLGVKVTGKEGTFDLCGASAISRNGDEYEFLTAGHYATVYKASTKETQPLTTLFPIKFFLVFESEGGDTPVTEMPAELVAYGDRGQFEDFAIFKVKTTRNIPLLPLYKGKDPVRIGEELVVVVAPLERMGNLYLTGHISKPEIKVNYEVVEVNIKGAIPTQILGLGIGKGSSGSSVLSVKKNAVIGVISTTSFNEMGHVTLSLCPMSKFHPFYARYKKGLIKVPKTENVSLLCENPTEECLELLKTYGMPIRLK</sequence>
<feature type="signal peptide" evidence="1">
    <location>
        <begin position="1"/>
        <end position="24"/>
    </location>
</feature>
<comment type="caution">
    <text evidence="2">The sequence shown here is derived from an EMBL/GenBank/DDBJ whole genome shotgun (WGS) entry which is preliminary data.</text>
</comment>
<protein>
    <recommendedName>
        <fullName evidence="4">Serine protease</fullName>
    </recommendedName>
</protein>
<keyword evidence="1" id="KW-0732">Signal</keyword>
<gene>
    <name evidence="2" type="ORF">A2469_01885</name>
</gene>
<organism evidence="2 3">
    <name type="scientific">Candidatus Magasanikbacteria bacterium RIFOXYC2_FULL_40_16</name>
    <dbReference type="NCBI Taxonomy" id="1798703"/>
    <lineage>
        <taxon>Bacteria</taxon>
        <taxon>Candidatus Magasanikiibacteriota</taxon>
    </lineage>
</organism>
<dbReference type="Gene3D" id="2.40.10.120">
    <property type="match status" value="1"/>
</dbReference>
<proteinExistence type="predicted"/>
<dbReference type="SUPFAM" id="SSF50494">
    <property type="entry name" value="Trypsin-like serine proteases"/>
    <property type="match status" value="1"/>
</dbReference>